<accession>A0A1L0DEG9</accession>
<evidence type="ECO:0000256" key="6">
    <source>
        <dbReference type="ARBA" id="ARBA00022692"/>
    </source>
</evidence>
<evidence type="ECO:0000256" key="8">
    <source>
        <dbReference type="ARBA" id="ARBA00023136"/>
    </source>
</evidence>
<protein>
    <recommendedName>
        <fullName evidence="3">1,3-beta-glucan synthase</fullName>
        <ecNumber evidence="3">2.4.1.34</ecNumber>
    </recommendedName>
    <alternativeName>
        <fullName evidence="9">1,3-beta-D-glucan-UDP glucosyltransferase</fullName>
    </alternativeName>
</protein>
<keyword evidence="8 11" id="KW-0472">Membrane</keyword>
<sequence length="1617" mass="187072">MKMLDSRSSRSTPTLALKSVHGDYIGGRNANFKKWYFATEMDSEDSEEPPSPRLLSWQAYKKAEEGWYKSFHRMAARDYITQVGLYLLCWGEANNVRFMPECMCFIFKCCNDYYYSLQGSWEYGQSGVIFLDHVITPIYEAIKGQRYFQDELGGLQFIDKDHKSVVGYDDMNQLFWYRHGLQRMMLKNKTKLLSIPREQRFLAFNDIWWEKSFFKTFKETRSWMHVFLNFGRVINIHLAIFWCYTVLNSSPIYTKNYQVFKDTKPEVAIKLSVLSLVAGIISLTNLTSLFVEIFTISRRWKGSLPLFKRFCGLTSLLLITTVPAVCFYYDYLSPSETSSVVLASAQFCVAIISVVYMIFAKPSTLFGTNMSGRSGLATQSFTSNFYHLQGTDLLASYGLWIGVFTSKCIESYFFLALSTRDPIRELSIMRSNCVGDSLLGSHICRIQPLIVLSIVLLLELILFFLDTYLWYVIWNTLFSVLRSFYIGASIWTPWRNIFSRLPKRIFSKLIITSKNRKAAHKAQVSKIWNSIIISMYREHFLSIEQVQKLLYQQVLDNETELNLKEPTFFISQEDDSLKSGLFYTNSEAQRRITFFAQSLSTPMPDIREIKSMPAFTVFIPHYGEKIILSLREIIRVEGKYSHVTMLEYLKQLYPSEWRNFVRDSKMMTEELESAASDEELSKEEFSDIPFHSVGFKIAKPEYIMRTRIWASLRSQTLYRTVSGFMNYSRAIKLLQDIETSKDDEELYDDRKLRSIHSMALRKFRMILSMQRYQHFSDEEKESTEYLLRAYPELQIAYIEEEYDFKSVSCTYYSCLIDGSCTVLANGDRKPRFRIKLSGNPLLGDGKSDNQNHAIIFTRGEYIQLVDANQDNYLEECLKIRNILAEFDEMNVTDPYEENNKNAFTDHPVAIIGTREYIFSENIGILGDIAAGKEQTFGTLYARTLAQVGGKLHYGHPDFLNSIFMNTRGGVSKAQRGLHLNEDIYAGMNALMRGGRIKHSEYMQCGKGRDLGFTSIMNFITKIGAGMGEQIISREYYFLGTQLPLDRFLSFYYAHAGFHLNNVFIILSIQLFLLVGINLAALTKESVLCKYDRNIPFTDRREPLNCLNLIPVVRWLERCIFSIFVVFLISFVPLGVQELTERGVYKSLVRLSKHVLSMSSMFEIFVCKVYSHALITDLKVGGAQYISTGRGFATKREKFTDIFSRLGYVSLKTGVFNILLITFISIHLWSPAFVYFWITILGLVMSPFLYNPNQLQFDAFFIDYLNFLRWMFVGSKNQAISWATITRRERTQYTGMKKKCSHATALSTQERVRPSRRNLIASSLLPKLFVTAAITTTYLFTNAQSGLSNRYPTLAFQRIIIVALIPLAFNAIILVTFFGISAITGPIITLAFKDYGSFVAFFAHGFAVMMHIVSFEFLWYFQNFDVSQTIIGVALAILFQSCVIEMVTIMLSREFRNEAADHAWWSGNWIKAGFRWRILSQPLREGVCKFIEMEHFVADLFVGHVIFYLQIPILIIPLSNTWHTMMLFWMKPSDLLRQRVPSKRNQRKQNIKVIFSIVLFIVGLGMIMSLIMVPKILIEGEIVDIRSYVPLYIDQLKQPIHLDSRKKGLHKDLYYKLS</sequence>
<evidence type="ECO:0000256" key="1">
    <source>
        <dbReference type="ARBA" id="ARBA00004141"/>
    </source>
</evidence>
<feature type="transmembrane region" description="Helical" evidence="11">
    <location>
        <begin position="1231"/>
        <end position="1249"/>
    </location>
</feature>
<feature type="transmembrane region" description="Helical" evidence="11">
    <location>
        <begin position="226"/>
        <end position="247"/>
    </location>
</feature>
<evidence type="ECO:0000256" key="10">
    <source>
        <dbReference type="ARBA" id="ARBA00047777"/>
    </source>
</evidence>
<keyword evidence="7 11" id="KW-1133">Transmembrane helix</keyword>
<dbReference type="InterPro" id="IPR003440">
    <property type="entry name" value="Glyco_trans_48_dom"/>
</dbReference>
<evidence type="ECO:0000256" key="9">
    <source>
        <dbReference type="ARBA" id="ARBA00031935"/>
    </source>
</evidence>
<dbReference type="PANTHER" id="PTHR12741:SF97">
    <property type="entry name" value="1,3-BETA-GLUCAN SYNTHASE"/>
    <property type="match status" value="1"/>
</dbReference>
<comment type="catalytic activity">
    <reaction evidence="10">
        <text>[(1-&gt;3)-beta-D-glucosyl](n) + UDP-alpha-D-glucose = [(1-&gt;3)-beta-D-glucosyl](n+1) + UDP + H(+)</text>
        <dbReference type="Rhea" id="RHEA:21476"/>
        <dbReference type="Rhea" id="RHEA-COMP:11146"/>
        <dbReference type="Rhea" id="RHEA-COMP:14303"/>
        <dbReference type="ChEBI" id="CHEBI:15378"/>
        <dbReference type="ChEBI" id="CHEBI:37671"/>
        <dbReference type="ChEBI" id="CHEBI:58223"/>
        <dbReference type="ChEBI" id="CHEBI:58885"/>
        <dbReference type="EC" id="2.4.1.34"/>
    </reaction>
</comment>
<comment type="similarity">
    <text evidence="2">Belongs to the glycosyltransferase 48 family.</text>
</comment>
<dbReference type="Pfam" id="PF14288">
    <property type="entry name" value="FKS1_dom1"/>
    <property type="match status" value="1"/>
</dbReference>
<dbReference type="Pfam" id="PF02364">
    <property type="entry name" value="Glucan_synthase"/>
    <property type="match status" value="1"/>
</dbReference>
<evidence type="ECO:0000256" key="11">
    <source>
        <dbReference type="SAM" id="Phobius"/>
    </source>
</evidence>
<evidence type="ECO:0000256" key="4">
    <source>
        <dbReference type="ARBA" id="ARBA00022676"/>
    </source>
</evidence>
<keyword evidence="4" id="KW-0328">Glycosyltransferase</keyword>
<feature type="transmembrane region" description="Helical" evidence="11">
    <location>
        <begin position="337"/>
        <end position="359"/>
    </location>
</feature>
<proteinExistence type="inferred from homology"/>
<feature type="transmembrane region" description="Helical" evidence="11">
    <location>
        <begin position="1394"/>
        <end position="1417"/>
    </location>
</feature>
<evidence type="ECO:0000256" key="2">
    <source>
        <dbReference type="ARBA" id="ARBA00009040"/>
    </source>
</evidence>
<evidence type="ECO:0000256" key="5">
    <source>
        <dbReference type="ARBA" id="ARBA00022679"/>
    </source>
</evidence>
<comment type="subcellular location">
    <subcellularLocation>
        <location evidence="1">Membrane</location>
        <topology evidence="1">Multi-pass membrane protein</topology>
    </subcellularLocation>
</comment>
<dbReference type="InterPro" id="IPR056261">
    <property type="entry name" value="FKS1-like_dom2"/>
</dbReference>
<evidence type="ECO:0000313" key="14">
    <source>
        <dbReference type="Proteomes" id="UP000182259"/>
    </source>
</evidence>
<feature type="transmembrane region" description="Helical" evidence="11">
    <location>
        <begin position="1205"/>
        <end position="1225"/>
    </location>
</feature>
<dbReference type="GO" id="GO:0005886">
    <property type="term" value="C:plasma membrane"/>
    <property type="evidence" value="ECO:0007669"/>
    <property type="project" value="TreeGrafter"/>
</dbReference>
<evidence type="ECO:0000256" key="7">
    <source>
        <dbReference type="ARBA" id="ARBA00022989"/>
    </source>
</evidence>
<dbReference type="Pfam" id="PF23605">
    <property type="entry name" value="FKS1_dom2"/>
    <property type="match status" value="1"/>
</dbReference>
<evidence type="ECO:0000313" key="13">
    <source>
        <dbReference type="EMBL" id="SGZ50782.1"/>
    </source>
</evidence>
<dbReference type="InterPro" id="IPR026899">
    <property type="entry name" value="FKS1-like_dom1"/>
</dbReference>
<feature type="transmembrane region" description="Helical" evidence="11">
    <location>
        <begin position="1062"/>
        <end position="1081"/>
    </location>
</feature>
<evidence type="ECO:0000256" key="3">
    <source>
        <dbReference type="ARBA" id="ARBA00012589"/>
    </source>
</evidence>
<dbReference type="SMART" id="SM01205">
    <property type="entry name" value="FKS1_dom1"/>
    <property type="match status" value="1"/>
</dbReference>
<feature type="transmembrane region" description="Helical" evidence="11">
    <location>
        <begin position="1429"/>
        <end position="1450"/>
    </location>
</feature>
<evidence type="ECO:0000259" key="12">
    <source>
        <dbReference type="SMART" id="SM01205"/>
    </source>
</evidence>
<feature type="transmembrane region" description="Helical" evidence="11">
    <location>
        <begin position="1358"/>
        <end position="1382"/>
    </location>
</feature>
<dbReference type="PANTHER" id="PTHR12741">
    <property type="entry name" value="LYST-INTERACTING PROTEIN LIP5 DOPAMINE RESPONSIVE PROTEIN DRG-1"/>
    <property type="match status" value="1"/>
</dbReference>
<dbReference type="GO" id="GO:0051278">
    <property type="term" value="P:fungal-type cell wall polysaccharide biosynthetic process"/>
    <property type="evidence" value="ECO:0007669"/>
    <property type="project" value="TreeGrafter"/>
</dbReference>
<feature type="transmembrane region" description="Helical" evidence="11">
    <location>
        <begin position="310"/>
        <end position="331"/>
    </location>
</feature>
<gene>
    <name evidence="13" type="ORF">SAMEA4029009_CIC11G00000002214</name>
</gene>
<feature type="transmembrane region" description="Helical" evidence="11">
    <location>
        <begin position="1504"/>
        <end position="1529"/>
    </location>
</feature>
<dbReference type="GO" id="GO:0006075">
    <property type="term" value="P:(1-&gt;3)-beta-D-glucan biosynthetic process"/>
    <property type="evidence" value="ECO:0007669"/>
    <property type="project" value="InterPro"/>
</dbReference>
<dbReference type="GO" id="GO:0003843">
    <property type="term" value="F:1,3-beta-D-glucan synthase activity"/>
    <property type="evidence" value="ECO:0007669"/>
    <property type="project" value="UniProtKB-EC"/>
</dbReference>
<feature type="transmembrane region" description="Helical" evidence="11">
    <location>
        <begin position="267"/>
        <end position="290"/>
    </location>
</feature>
<dbReference type="EC" id="2.4.1.34" evidence="3"/>
<keyword evidence="5" id="KW-0808">Transferase</keyword>
<keyword evidence="6 11" id="KW-0812">Transmembrane</keyword>
<dbReference type="EMBL" id="LT635764">
    <property type="protein sequence ID" value="SGZ50782.1"/>
    <property type="molecule type" value="Genomic_DNA"/>
</dbReference>
<feature type="transmembrane region" description="Helical" evidence="11">
    <location>
        <begin position="1550"/>
        <end position="1572"/>
    </location>
</feature>
<dbReference type="Proteomes" id="UP000182259">
    <property type="component" value="Chromosome I"/>
</dbReference>
<reference evidence="13 14" key="1">
    <citation type="submission" date="2016-10" db="EMBL/GenBank/DDBJ databases">
        <authorList>
            <person name="de Groot N.N."/>
        </authorList>
    </citation>
    <scope>NUCLEOTIDE SEQUENCE [LARGE SCALE GENOMIC DNA]</scope>
    <source>
        <strain evidence="13 14">PYCC 4715</strain>
    </source>
</reference>
<feature type="transmembrane region" description="Helical" evidence="11">
    <location>
        <begin position="446"/>
        <end position="465"/>
    </location>
</feature>
<dbReference type="GO" id="GO:0000148">
    <property type="term" value="C:1,3-beta-D-glucan synthase complex"/>
    <property type="evidence" value="ECO:0007669"/>
    <property type="project" value="InterPro"/>
</dbReference>
<name>A0A1L0DEG9_9ASCO</name>
<organism evidence="13 14">
    <name type="scientific">Sungouiella intermedia</name>
    <dbReference type="NCBI Taxonomy" id="45354"/>
    <lineage>
        <taxon>Eukaryota</taxon>
        <taxon>Fungi</taxon>
        <taxon>Dikarya</taxon>
        <taxon>Ascomycota</taxon>
        <taxon>Saccharomycotina</taxon>
        <taxon>Pichiomycetes</taxon>
        <taxon>Metschnikowiaceae</taxon>
        <taxon>Sungouiella</taxon>
    </lineage>
</organism>
<feature type="domain" description="1,3-beta-glucan synthase component FKS1-like" evidence="12">
    <location>
        <begin position="77"/>
        <end position="189"/>
    </location>
</feature>